<dbReference type="EMBL" id="CP024899">
    <property type="protein sequence ID" value="ATX66010.1"/>
    <property type="molecule type" value="Genomic_DNA"/>
</dbReference>
<organism evidence="1 2">
    <name type="scientific">Roseinatronobacter bogoriensis subsp. barguzinensis</name>
    <dbReference type="NCBI Taxonomy" id="441209"/>
    <lineage>
        <taxon>Bacteria</taxon>
        <taxon>Pseudomonadati</taxon>
        <taxon>Pseudomonadota</taxon>
        <taxon>Alphaproteobacteria</taxon>
        <taxon>Rhodobacterales</taxon>
        <taxon>Paracoccaceae</taxon>
        <taxon>Roseinatronobacter</taxon>
    </lineage>
</organism>
<sequence length="158" mass="16817">MGKLIPVILILLGIGAGLGAGLALRPVPELDLQAEDDLAPPPYPSLPEGSEIGVFEIPNHFMVPLIIEERISSVLLVSLALEIDDAQRELVQTSLPRLRDALLQVLFDHANSGGFSGSFTTNTSLGTLRTALLEAGQRTVGRDVVLKVLITDIMRSGA</sequence>
<dbReference type="AlphaFoldDB" id="A0A2K8KIN3"/>
<accession>A0A2K8KIN3</accession>
<keyword evidence="2" id="KW-1185">Reference proteome</keyword>
<evidence type="ECO:0000313" key="1">
    <source>
        <dbReference type="EMBL" id="ATX66010.1"/>
    </source>
</evidence>
<proteinExistence type="predicted"/>
<evidence type="ECO:0000313" key="2">
    <source>
        <dbReference type="Proteomes" id="UP000228948"/>
    </source>
</evidence>
<dbReference type="OrthoDB" id="7864548at2"/>
<name>A0A2K8KIN3_9RHOB</name>
<dbReference type="Proteomes" id="UP000228948">
    <property type="component" value="Chromosome"/>
</dbReference>
<gene>
    <name evidence="1" type="ORF">BG454_09405</name>
</gene>
<dbReference type="STRING" id="441209.GCA_001870665_01659"/>
<dbReference type="KEGG" id="rbg:BG454_09405"/>
<keyword evidence="1" id="KW-0966">Cell projection</keyword>
<keyword evidence="1" id="KW-0969">Cilium</keyword>
<dbReference type="RefSeq" id="WP_084634851.1">
    <property type="nucleotide sequence ID" value="NZ_CP024899.1"/>
</dbReference>
<reference evidence="1 2" key="1">
    <citation type="submission" date="2017-11" db="EMBL/GenBank/DDBJ databases">
        <title>Revised Sequence and Annotation of the Rhodobaca barguzinensis strain alga05 Genome.</title>
        <authorList>
            <person name="Kopejtka K."/>
            <person name="Tomasch J.M."/>
            <person name="Bunk B."/>
            <person name="Koblizek M."/>
        </authorList>
    </citation>
    <scope>NUCLEOTIDE SEQUENCE [LARGE SCALE GENOMIC DNA]</scope>
    <source>
        <strain evidence="2">alga05</strain>
    </source>
</reference>
<protein>
    <submittedName>
        <fullName evidence="1">Flagellar basal body-associated protein FliL</fullName>
    </submittedName>
</protein>
<keyword evidence="1" id="KW-0282">Flagellum</keyword>